<organism evidence="2 3">
    <name type="scientific">Rhizobium hidalgonense</name>
    <dbReference type="NCBI Taxonomy" id="1538159"/>
    <lineage>
        <taxon>Bacteria</taxon>
        <taxon>Pseudomonadati</taxon>
        <taxon>Pseudomonadota</taxon>
        <taxon>Alphaproteobacteria</taxon>
        <taxon>Hyphomicrobiales</taxon>
        <taxon>Rhizobiaceae</taxon>
        <taxon>Rhizobium/Agrobacterium group</taxon>
        <taxon>Rhizobium</taxon>
    </lineage>
</organism>
<name>A0AAJ2H4X6_9HYPH</name>
<dbReference type="Proteomes" id="UP001268610">
    <property type="component" value="Unassembled WGS sequence"/>
</dbReference>
<dbReference type="Pfam" id="PF02810">
    <property type="entry name" value="SEC-C"/>
    <property type="match status" value="1"/>
</dbReference>
<feature type="non-terminal residue" evidence="2">
    <location>
        <position position="94"/>
    </location>
</feature>
<proteinExistence type="predicted"/>
<evidence type="ECO:0000313" key="2">
    <source>
        <dbReference type="EMBL" id="MDR9778929.1"/>
    </source>
</evidence>
<dbReference type="SUPFAM" id="SSF54427">
    <property type="entry name" value="NTF2-like"/>
    <property type="match status" value="1"/>
</dbReference>
<gene>
    <name evidence="2" type="ORF">RJJ65_41000</name>
</gene>
<evidence type="ECO:0000313" key="3">
    <source>
        <dbReference type="Proteomes" id="UP001268610"/>
    </source>
</evidence>
<reference evidence="2" key="1">
    <citation type="submission" date="2023-04" db="EMBL/GenBank/DDBJ databases">
        <title>Genomic characterization of faba bean (Vicia faba) microsymbionts in Mexican soils.</title>
        <authorList>
            <person name="Rivera Orduna F.N."/>
            <person name="Guevara-Luna J."/>
            <person name="Yan J."/>
            <person name="Arroyo-Herrera I."/>
            <person name="Li Y."/>
            <person name="Vasquez-Murrieta M.S."/>
            <person name="Wang E.T."/>
        </authorList>
    </citation>
    <scope>NUCLEOTIDE SEQUENCE</scope>
    <source>
        <strain evidence="2">CH26</strain>
    </source>
</reference>
<dbReference type="InterPro" id="IPR004027">
    <property type="entry name" value="SEC_C_motif"/>
</dbReference>
<protein>
    <submittedName>
        <fullName evidence="2">YchJ family metal-binding protein</fullName>
    </submittedName>
</protein>
<feature type="domain" description="YchJ-like middle NTF2-like" evidence="1">
    <location>
        <begin position="44"/>
        <end position="93"/>
    </location>
</feature>
<evidence type="ECO:0000259" key="1">
    <source>
        <dbReference type="Pfam" id="PF17775"/>
    </source>
</evidence>
<dbReference type="Pfam" id="PF17775">
    <property type="entry name" value="YchJ_M-like"/>
    <property type="match status" value="1"/>
</dbReference>
<accession>A0AAJ2H4X6</accession>
<dbReference type="EMBL" id="JAVLSF010001380">
    <property type="protein sequence ID" value="MDR9778929.1"/>
    <property type="molecule type" value="Genomic_DNA"/>
</dbReference>
<dbReference type="Gene3D" id="3.10.450.50">
    <property type="match status" value="1"/>
</dbReference>
<dbReference type="InterPro" id="IPR032710">
    <property type="entry name" value="NTF2-like_dom_sf"/>
</dbReference>
<dbReference type="RefSeq" id="WP_310866875.1">
    <property type="nucleotide sequence ID" value="NZ_JAVLSF010001380.1"/>
</dbReference>
<sequence>MVAQEPIIQPPHLIQLSGLVCPCGSGQLLKACCAVLHAGKVAASAEQLMRSRYSAYVLDNIDYIVQTTLPAQQQWLDIAAITAWSQQNQWQGLT</sequence>
<dbReference type="AlphaFoldDB" id="A0AAJ2H4X6"/>
<dbReference type="InterPro" id="IPR048469">
    <property type="entry name" value="YchJ-like_M"/>
</dbReference>
<comment type="caution">
    <text evidence="2">The sequence shown here is derived from an EMBL/GenBank/DDBJ whole genome shotgun (WGS) entry which is preliminary data.</text>
</comment>